<dbReference type="Proteomes" id="UP000069940">
    <property type="component" value="Unassembled WGS sequence"/>
</dbReference>
<proteinExistence type="predicted"/>
<accession>A0ABM1YFN8</accession>
<dbReference type="Gene3D" id="3.60.10.10">
    <property type="entry name" value="Endonuclease/exonuclease/phosphatase"/>
    <property type="match status" value="1"/>
</dbReference>
<dbReference type="RefSeq" id="XP_062701994.1">
    <property type="nucleotide sequence ID" value="XM_062846010.1"/>
</dbReference>
<protein>
    <recommendedName>
        <fullName evidence="1">Endonuclease/exonuclease/phosphatase domain-containing protein</fullName>
    </recommendedName>
</protein>
<keyword evidence="3" id="KW-1185">Reference proteome</keyword>
<dbReference type="Pfam" id="PF03372">
    <property type="entry name" value="Exo_endo_phos"/>
    <property type="match status" value="1"/>
</dbReference>
<evidence type="ECO:0000259" key="1">
    <source>
        <dbReference type="Pfam" id="PF03372"/>
    </source>
</evidence>
<dbReference type="PANTHER" id="PTHR33395:SF22">
    <property type="entry name" value="REVERSE TRANSCRIPTASE DOMAIN-CONTAINING PROTEIN"/>
    <property type="match status" value="1"/>
</dbReference>
<dbReference type="SUPFAM" id="SSF56219">
    <property type="entry name" value="DNase I-like"/>
    <property type="match status" value="1"/>
</dbReference>
<name>A0ABM1YFN8_AEDAL</name>
<feature type="domain" description="Endonuclease/exonuclease/phosphatase" evidence="1">
    <location>
        <begin position="46"/>
        <end position="241"/>
    </location>
</feature>
<organism evidence="2 3">
    <name type="scientific">Aedes albopictus</name>
    <name type="common">Asian tiger mosquito</name>
    <name type="synonym">Stegomyia albopicta</name>
    <dbReference type="NCBI Taxonomy" id="7160"/>
    <lineage>
        <taxon>Eukaryota</taxon>
        <taxon>Metazoa</taxon>
        <taxon>Ecdysozoa</taxon>
        <taxon>Arthropoda</taxon>
        <taxon>Hexapoda</taxon>
        <taxon>Insecta</taxon>
        <taxon>Pterygota</taxon>
        <taxon>Neoptera</taxon>
        <taxon>Endopterygota</taxon>
        <taxon>Diptera</taxon>
        <taxon>Nematocera</taxon>
        <taxon>Culicoidea</taxon>
        <taxon>Culicidae</taxon>
        <taxon>Culicinae</taxon>
        <taxon>Aedini</taxon>
        <taxon>Aedes</taxon>
        <taxon>Stegomyia</taxon>
    </lineage>
</organism>
<reference evidence="2" key="2">
    <citation type="submission" date="2025-05" db="UniProtKB">
        <authorList>
            <consortium name="EnsemblMetazoa"/>
        </authorList>
    </citation>
    <scope>IDENTIFICATION</scope>
    <source>
        <strain evidence="2">Foshan</strain>
    </source>
</reference>
<evidence type="ECO:0000313" key="3">
    <source>
        <dbReference type="Proteomes" id="UP000069940"/>
    </source>
</evidence>
<dbReference type="GeneID" id="109419486"/>
<dbReference type="PANTHER" id="PTHR33395">
    <property type="entry name" value="TRANSCRIPTASE, PUTATIVE-RELATED-RELATED"/>
    <property type="match status" value="1"/>
</dbReference>
<dbReference type="EnsemblMetazoa" id="AALFPA23_008732.R11864">
    <property type="protein sequence ID" value="AALFPA23_008732.P11864"/>
    <property type="gene ID" value="AALFPA23_008732"/>
</dbReference>
<sequence length="419" mass="47752">MASGSTRNASTNWCLPGIVMKSALVKNKLSVCSVNSQSICARKFSKLDELRQIALSSSVDIICVTESWLNDKITDSLLTIEGYKIIRHDRKGRLGGGVLLFIKDEIHFQLLEKSQDQPGLQVSEYVAVEIAIGSEKICLVAMYNPPNVNCATSVDKVLSDYGTRYNDIFFAGDFNTNLLNLGSIRTREFLSMLAIHNVYSIGSAPTFFHKDGSSQLDLMLTSSEFRVLRFNQIDVPAFSNHDTIFASLDFDRISTPKKIEYRDYHSMDVDGLVTAFSALDWSNFYRSNDSNFLLNFFNSNLLELHERYVPIRSFVLGRNKNAWFNDAISKAIVDRDLAYKRWKSTKNPTDLNFFKTLRNQVTMKVRRFETKLDLPSKELWKRIKNIGLAKESKPSTIRFNSDEINENFANNFTESNFTS</sequence>
<reference evidence="3" key="1">
    <citation type="journal article" date="2015" name="Proc. Natl. Acad. Sci. U.S.A.">
        <title>Genome sequence of the Asian Tiger mosquito, Aedes albopictus, reveals insights into its biology, genetics, and evolution.</title>
        <authorList>
            <person name="Chen X.G."/>
            <person name="Jiang X."/>
            <person name="Gu J."/>
            <person name="Xu M."/>
            <person name="Wu Y."/>
            <person name="Deng Y."/>
            <person name="Zhang C."/>
            <person name="Bonizzoni M."/>
            <person name="Dermauw W."/>
            <person name="Vontas J."/>
            <person name="Armbruster P."/>
            <person name="Huang X."/>
            <person name="Yang Y."/>
            <person name="Zhang H."/>
            <person name="He W."/>
            <person name="Peng H."/>
            <person name="Liu Y."/>
            <person name="Wu K."/>
            <person name="Chen J."/>
            <person name="Lirakis M."/>
            <person name="Topalis P."/>
            <person name="Van Leeuwen T."/>
            <person name="Hall A.B."/>
            <person name="Jiang X."/>
            <person name="Thorpe C."/>
            <person name="Mueller R.L."/>
            <person name="Sun C."/>
            <person name="Waterhouse R.M."/>
            <person name="Yan G."/>
            <person name="Tu Z.J."/>
            <person name="Fang X."/>
            <person name="James A.A."/>
        </authorList>
    </citation>
    <scope>NUCLEOTIDE SEQUENCE [LARGE SCALE GENOMIC DNA]</scope>
    <source>
        <strain evidence="3">Foshan</strain>
    </source>
</reference>
<dbReference type="InterPro" id="IPR005135">
    <property type="entry name" value="Endo/exonuclease/phosphatase"/>
</dbReference>
<evidence type="ECO:0000313" key="2">
    <source>
        <dbReference type="EnsemblMetazoa" id="AALFPA23_008732.P11864"/>
    </source>
</evidence>
<dbReference type="InterPro" id="IPR036691">
    <property type="entry name" value="Endo/exonu/phosph_ase_sf"/>
</dbReference>